<gene>
    <name evidence="1" type="ORF">E2562_025073</name>
</gene>
<reference evidence="1 2" key="1">
    <citation type="submission" date="2019-11" db="EMBL/GenBank/DDBJ databases">
        <title>Whole genome sequence of Oryza granulata.</title>
        <authorList>
            <person name="Li W."/>
        </authorList>
    </citation>
    <scope>NUCLEOTIDE SEQUENCE [LARGE SCALE GENOMIC DNA]</scope>
    <source>
        <strain evidence="2">cv. Menghai</strain>
        <tissue evidence="1">Leaf</tissue>
    </source>
</reference>
<dbReference type="AlphaFoldDB" id="A0A6G1D7X1"/>
<evidence type="ECO:0000313" key="2">
    <source>
        <dbReference type="Proteomes" id="UP000479710"/>
    </source>
</evidence>
<name>A0A6G1D7X1_9ORYZ</name>
<dbReference type="Proteomes" id="UP000479710">
    <property type="component" value="Unassembled WGS sequence"/>
</dbReference>
<proteinExistence type="predicted"/>
<keyword evidence="2" id="KW-1185">Reference proteome</keyword>
<evidence type="ECO:0000313" key="1">
    <source>
        <dbReference type="EMBL" id="KAF0908402.1"/>
    </source>
</evidence>
<accession>A0A6G1D7X1</accession>
<dbReference type="EMBL" id="SPHZ02000007">
    <property type="protein sequence ID" value="KAF0908402.1"/>
    <property type="molecule type" value="Genomic_DNA"/>
</dbReference>
<protein>
    <submittedName>
        <fullName evidence="1">Uncharacterized protein</fullName>
    </submittedName>
</protein>
<comment type="caution">
    <text evidence="1">The sequence shown here is derived from an EMBL/GenBank/DDBJ whole genome shotgun (WGS) entry which is preliminary data.</text>
</comment>
<organism evidence="1 2">
    <name type="scientific">Oryza meyeriana var. granulata</name>
    <dbReference type="NCBI Taxonomy" id="110450"/>
    <lineage>
        <taxon>Eukaryota</taxon>
        <taxon>Viridiplantae</taxon>
        <taxon>Streptophyta</taxon>
        <taxon>Embryophyta</taxon>
        <taxon>Tracheophyta</taxon>
        <taxon>Spermatophyta</taxon>
        <taxon>Magnoliopsida</taxon>
        <taxon>Liliopsida</taxon>
        <taxon>Poales</taxon>
        <taxon>Poaceae</taxon>
        <taxon>BOP clade</taxon>
        <taxon>Oryzoideae</taxon>
        <taxon>Oryzeae</taxon>
        <taxon>Oryzinae</taxon>
        <taxon>Oryza</taxon>
        <taxon>Oryza meyeriana</taxon>
    </lineage>
</organism>
<sequence length="64" mass="7440">MARKDREKMSDVQHRSYNIEEEQDLLEDFADHLVDELKDDVEVIHVQGVIFPKFGKSTTIGCHP</sequence>